<reference evidence="2 4" key="1">
    <citation type="journal article" date="2011" name="Nature">
        <title>The Medicago genome provides insight into the evolution of rhizobial symbioses.</title>
        <authorList>
            <person name="Young N.D."/>
            <person name="Debelle F."/>
            <person name="Oldroyd G.E."/>
            <person name="Geurts R."/>
            <person name="Cannon S.B."/>
            <person name="Udvardi M.K."/>
            <person name="Benedito V.A."/>
            <person name="Mayer K.F."/>
            <person name="Gouzy J."/>
            <person name="Schoof H."/>
            <person name="Van de Peer Y."/>
            <person name="Proost S."/>
            <person name="Cook D.R."/>
            <person name="Meyers B.C."/>
            <person name="Spannagl M."/>
            <person name="Cheung F."/>
            <person name="De Mita S."/>
            <person name="Krishnakumar V."/>
            <person name="Gundlach H."/>
            <person name="Zhou S."/>
            <person name="Mudge J."/>
            <person name="Bharti A.K."/>
            <person name="Murray J.D."/>
            <person name="Naoumkina M.A."/>
            <person name="Rosen B."/>
            <person name="Silverstein K.A."/>
            <person name="Tang H."/>
            <person name="Rombauts S."/>
            <person name="Zhao P.X."/>
            <person name="Zhou P."/>
            <person name="Barbe V."/>
            <person name="Bardou P."/>
            <person name="Bechner M."/>
            <person name="Bellec A."/>
            <person name="Berger A."/>
            <person name="Berges H."/>
            <person name="Bidwell S."/>
            <person name="Bisseling T."/>
            <person name="Choisne N."/>
            <person name="Couloux A."/>
            <person name="Denny R."/>
            <person name="Deshpande S."/>
            <person name="Dai X."/>
            <person name="Doyle J.J."/>
            <person name="Dudez A.M."/>
            <person name="Farmer A.D."/>
            <person name="Fouteau S."/>
            <person name="Franken C."/>
            <person name="Gibelin C."/>
            <person name="Gish J."/>
            <person name="Goldstein S."/>
            <person name="Gonzalez A.J."/>
            <person name="Green P.J."/>
            <person name="Hallab A."/>
            <person name="Hartog M."/>
            <person name="Hua A."/>
            <person name="Humphray S.J."/>
            <person name="Jeong D.H."/>
            <person name="Jing Y."/>
            <person name="Jocker A."/>
            <person name="Kenton S.M."/>
            <person name="Kim D.J."/>
            <person name="Klee K."/>
            <person name="Lai H."/>
            <person name="Lang C."/>
            <person name="Lin S."/>
            <person name="Macmil S.L."/>
            <person name="Magdelenat G."/>
            <person name="Matthews L."/>
            <person name="McCorrison J."/>
            <person name="Monaghan E.L."/>
            <person name="Mun J.H."/>
            <person name="Najar F.Z."/>
            <person name="Nicholson C."/>
            <person name="Noirot C."/>
            <person name="O'Bleness M."/>
            <person name="Paule C.R."/>
            <person name="Poulain J."/>
            <person name="Prion F."/>
            <person name="Qin B."/>
            <person name="Qu C."/>
            <person name="Retzel E.F."/>
            <person name="Riddle C."/>
            <person name="Sallet E."/>
            <person name="Samain S."/>
            <person name="Samson N."/>
            <person name="Sanders I."/>
            <person name="Saurat O."/>
            <person name="Scarpelli C."/>
            <person name="Schiex T."/>
            <person name="Segurens B."/>
            <person name="Severin A.J."/>
            <person name="Sherrier D.J."/>
            <person name="Shi R."/>
            <person name="Sims S."/>
            <person name="Singer S.R."/>
            <person name="Sinharoy S."/>
            <person name="Sterck L."/>
            <person name="Viollet A."/>
            <person name="Wang B.B."/>
            <person name="Wang K."/>
            <person name="Wang M."/>
            <person name="Wang X."/>
            <person name="Warfsmann J."/>
            <person name="Weissenbach J."/>
            <person name="White D.D."/>
            <person name="White J.D."/>
            <person name="Wiley G.B."/>
            <person name="Wincker P."/>
            <person name="Xing Y."/>
            <person name="Yang L."/>
            <person name="Yao Z."/>
            <person name="Ying F."/>
            <person name="Zhai J."/>
            <person name="Zhou L."/>
            <person name="Zuber A."/>
            <person name="Denarie J."/>
            <person name="Dixon R.A."/>
            <person name="May G.D."/>
            <person name="Schwartz D.C."/>
            <person name="Rogers J."/>
            <person name="Quetier F."/>
            <person name="Town C.D."/>
            <person name="Roe B.A."/>
        </authorList>
    </citation>
    <scope>NUCLEOTIDE SEQUENCE [LARGE SCALE GENOMIC DNA]</scope>
    <source>
        <strain evidence="2">A17</strain>
        <strain evidence="3 4">cv. Jemalong A17</strain>
    </source>
</reference>
<organism evidence="2 4">
    <name type="scientific">Medicago truncatula</name>
    <name type="common">Barrel medic</name>
    <name type="synonym">Medicago tribuloides</name>
    <dbReference type="NCBI Taxonomy" id="3880"/>
    <lineage>
        <taxon>Eukaryota</taxon>
        <taxon>Viridiplantae</taxon>
        <taxon>Streptophyta</taxon>
        <taxon>Embryophyta</taxon>
        <taxon>Tracheophyta</taxon>
        <taxon>Spermatophyta</taxon>
        <taxon>Magnoliopsida</taxon>
        <taxon>eudicotyledons</taxon>
        <taxon>Gunneridae</taxon>
        <taxon>Pentapetalae</taxon>
        <taxon>rosids</taxon>
        <taxon>fabids</taxon>
        <taxon>Fabales</taxon>
        <taxon>Fabaceae</taxon>
        <taxon>Papilionoideae</taxon>
        <taxon>50 kb inversion clade</taxon>
        <taxon>NPAAA clade</taxon>
        <taxon>Hologalegina</taxon>
        <taxon>IRL clade</taxon>
        <taxon>Trifolieae</taxon>
        <taxon>Medicago</taxon>
    </lineage>
</organism>
<dbReference type="Proteomes" id="UP000002051">
    <property type="component" value="Chromosome 2"/>
</dbReference>
<feature type="compositionally biased region" description="Polar residues" evidence="1">
    <location>
        <begin position="48"/>
        <end position="66"/>
    </location>
</feature>
<protein>
    <recommendedName>
        <fullName evidence="5">Myb-like domain-containing protein</fullName>
    </recommendedName>
</protein>
<reference evidence="2 4" key="2">
    <citation type="journal article" date="2014" name="BMC Genomics">
        <title>An improved genome release (version Mt4.0) for the model legume Medicago truncatula.</title>
        <authorList>
            <person name="Tang H."/>
            <person name="Krishnakumar V."/>
            <person name="Bidwell S."/>
            <person name="Rosen B."/>
            <person name="Chan A."/>
            <person name="Zhou S."/>
            <person name="Gentzbittel L."/>
            <person name="Childs K.L."/>
            <person name="Yandell M."/>
            <person name="Gundlach H."/>
            <person name="Mayer K.F."/>
            <person name="Schwartz D.C."/>
            <person name="Town C.D."/>
        </authorList>
    </citation>
    <scope>GENOME REANNOTATION</scope>
    <source>
        <strain evidence="2">A17</strain>
        <strain evidence="3 4">cv. Jemalong A17</strain>
    </source>
</reference>
<dbReference type="EnsemblPlants" id="KEH38569">
    <property type="protein sequence ID" value="KEH38569"/>
    <property type="gene ID" value="MTR_2g073530"/>
</dbReference>
<evidence type="ECO:0000313" key="3">
    <source>
        <dbReference type="EnsemblPlants" id="KEH38569"/>
    </source>
</evidence>
<proteinExistence type="predicted"/>
<gene>
    <name evidence="2" type="ordered locus">MTR_2g073530</name>
</gene>
<dbReference type="PANTHER" id="PTHR45023">
    <property type="match status" value="1"/>
</dbReference>
<dbReference type="EMBL" id="CM001218">
    <property type="protein sequence ID" value="KEH38569.1"/>
    <property type="molecule type" value="Genomic_DNA"/>
</dbReference>
<evidence type="ECO:0008006" key="5">
    <source>
        <dbReference type="Google" id="ProtNLM"/>
    </source>
</evidence>
<dbReference type="HOGENOM" id="CLU_060433_1_0_1"/>
<evidence type="ECO:0000256" key="1">
    <source>
        <dbReference type="SAM" id="MobiDB-lite"/>
    </source>
</evidence>
<feature type="region of interest" description="Disordered" evidence="1">
    <location>
        <begin position="41"/>
        <end position="66"/>
    </location>
</feature>
<name>A0A072V938_MEDTR</name>
<keyword evidence="4" id="KW-1185">Reference proteome</keyword>
<dbReference type="PANTHER" id="PTHR45023:SF13">
    <property type="entry name" value="PUTATIVE-RELATED"/>
    <property type="match status" value="1"/>
</dbReference>
<accession>A0A072V938</accession>
<evidence type="ECO:0000313" key="2">
    <source>
        <dbReference type="EMBL" id="KEH38569.1"/>
    </source>
</evidence>
<reference evidence="3" key="3">
    <citation type="submission" date="2015-04" db="UniProtKB">
        <authorList>
            <consortium name="EnsemblPlants"/>
        </authorList>
    </citation>
    <scope>IDENTIFICATION</scope>
    <source>
        <strain evidence="3">cv. Jemalong A17</strain>
    </source>
</reference>
<dbReference type="AlphaFoldDB" id="A0A072V938"/>
<sequence>MMRYPSQTPPFNGYMPMENENFPIIGASQFPEFPTHITPGGMAVANEVTPNPEDSTPKSNKSKEPTWNTEQHLVLISAWIKFGTNNVVGRIQRGETYWGKIDEYCIEYGSFDSPRDLVACQNRFNYMSKVINKWISAYDAAKRLQGSGKKKIKNAALEEVEKKWVEFKEIKVQEIEQLKEFTAVQHEKYRLKKMKLYVMLSSGEHLDDRKKEMLENLERELFEN</sequence>
<evidence type="ECO:0000313" key="4">
    <source>
        <dbReference type="Proteomes" id="UP000002051"/>
    </source>
</evidence>